<comment type="caution">
    <text evidence="6">The sequence shown here is derived from an EMBL/GenBank/DDBJ whole genome shotgun (WGS) entry which is preliminary data.</text>
</comment>
<dbReference type="Pfam" id="PF11974">
    <property type="entry name" value="bMG3"/>
    <property type="match status" value="1"/>
</dbReference>
<dbReference type="SMART" id="SM01359">
    <property type="entry name" value="A2M_N_2"/>
    <property type="match status" value="1"/>
</dbReference>
<dbReference type="Pfam" id="PF00207">
    <property type="entry name" value="A2M"/>
    <property type="match status" value="1"/>
</dbReference>
<evidence type="ECO:0000256" key="3">
    <source>
        <dbReference type="PIRNR" id="PIRNR038980"/>
    </source>
</evidence>
<dbReference type="InterPro" id="IPR049120">
    <property type="entry name" value="A2M_bMG2"/>
</dbReference>
<dbReference type="CDD" id="cd02891">
    <property type="entry name" value="A2M_like"/>
    <property type="match status" value="1"/>
</dbReference>
<dbReference type="EMBL" id="SNYK01000008">
    <property type="protein sequence ID" value="TDQ37231.1"/>
    <property type="molecule type" value="Genomic_DNA"/>
</dbReference>
<dbReference type="InterPro" id="IPR001599">
    <property type="entry name" value="Macroglobln_a2"/>
</dbReference>
<dbReference type="PIRSF" id="PIRSF038980">
    <property type="entry name" value="A2M_bac"/>
    <property type="match status" value="1"/>
</dbReference>
<dbReference type="InterPro" id="IPR041246">
    <property type="entry name" value="Bact_MG10"/>
</dbReference>
<dbReference type="PANTHER" id="PTHR40094:SF1">
    <property type="entry name" value="UBIQUITIN DOMAIN-CONTAINING PROTEIN"/>
    <property type="match status" value="1"/>
</dbReference>
<dbReference type="Proteomes" id="UP000294575">
    <property type="component" value="Unassembled WGS sequence"/>
</dbReference>
<dbReference type="Pfam" id="PF17972">
    <property type="entry name" value="bMG5"/>
    <property type="match status" value="1"/>
</dbReference>
<dbReference type="SMART" id="SM01360">
    <property type="entry name" value="A2M"/>
    <property type="match status" value="1"/>
</dbReference>
<dbReference type="InterPro" id="IPR011625">
    <property type="entry name" value="A2M_N_BRD"/>
</dbReference>
<dbReference type="InterPro" id="IPR002890">
    <property type="entry name" value="MG2"/>
</dbReference>
<dbReference type="GO" id="GO:0004866">
    <property type="term" value="F:endopeptidase inhibitor activity"/>
    <property type="evidence" value="ECO:0007669"/>
    <property type="project" value="UniProtKB-UniRule"/>
</dbReference>
<dbReference type="GO" id="GO:0005615">
    <property type="term" value="C:extracellular space"/>
    <property type="evidence" value="ECO:0007669"/>
    <property type="project" value="InterPro"/>
</dbReference>
<keyword evidence="3" id="KW-1003">Cell membrane</keyword>
<dbReference type="Pfam" id="PF21142">
    <property type="entry name" value="A2M_bMG2"/>
    <property type="match status" value="1"/>
</dbReference>
<reference evidence="6 7" key="1">
    <citation type="submission" date="2019-03" db="EMBL/GenBank/DDBJ databases">
        <title>Genomic Encyclopedia of Type Strains, Phase IV (KMG-IV): sequencing the most valuable type-strain genomes for metagenomic binning, comparative biology and taxonomic classification.</title>
        <authorList>
            <person name="Goeker M."/>
        </authorList>
    </citation>
    <scope>NUCLEOTIDE SEQUENCE [LARGE SCALE GENOMIC DNA]</scope>
    <source>
        <strain evidence="6 7">DSM 28679</strain>
    </source>
</reference>
<accession>A0A4R6TUZ8</accession>
<dbReference type="InterPro" id="IPR051802">
    <property type="entry name" value="YfhM-like"/>
</dbReference>
<comment type="function">
    <text evidence="3">Protects the bacterial cell from host peptidases.</text>
</comment>
<comment type="similarity">
    <text evidence="1">Belongs to the protease inhibitor I39 (alpha-2-macroglobulin) family. Bacterial alpha-2-macroglobulin subfamily.</text>
</comment>
<dbReference type="Pfam" id="PF01835">
    <property type="entry name" value="MG2"/>
    <property type="match status" value="1"/>
</dbReference>
<dbReference type="Pfam" id="PF07703">
    <property type="entry name" value="A2M_BRD"/>
    <property type="match status" value="1"/>
</dbReference>
<evidence type="ECO:0000259" key="5">
    <source>
        <dbReference type="SMART" id="SM01360"/>
    </source>
</evidence>
<dbReference type="RefSeq" id="WP_243743897.1">
    <property type="nucleotide sequence ID" value="NZ_SNYK01000008.1"/>
</dbReference>
<dbReference type="Pfam" id="PF17962">
    <property type="entry name" value="bMG6"/>
    <property type="match status" value="1"/>
</dbReference>
<dbReference type="PANTHER" id="PTHR40094">
    <property type="entry name" value="ALPHA-2-MACROGLOBULIN HOMOLOG"/>
    <property type="match status" value="1"/>
</dbReference>
<name>A0A4R6TUZ8_9GAMM</name>
<evidence type="ECO:0000256" key="2">
    <source>
        <dbReference type="ARBA" id="ARBA00022729"/>
    </source>
</evidence>
<dbReference type="Pfam" id="PF07678">
    <property type="entry name" value="TED_complement"/>
    <property type="match status" value="1"/>
</dbReference>
<dbReference type="Pfam" id="PF17973">
    <property type="entry name" value="bMG10"/>
    <property type="match status" value="1"/>
</dbReference>
<protein>
    <recommendedName>
        <fullName evidence="3">Alpha-2-macroglobulin</fullName>
    </recommendedName>
</protein>
<dbReference type="InterPro" id="IPR008930">
    <property type="entry name" value="Terpenoid_cyclase/PrenylTrfase"/>
</dbReference>
<sequence length="1650" mass="182580">MVIVVPSAKEAAMHNTRTSRILLHFLAILLFGSLLACNQETPDKKAATGTAVVTASATDTRPDPAHYQGQPLTLVDVSEQQVDGAATLVLSFSVPLQPGQAFAEFISINDLTAATVLEPAWVLSDDGMELRQRHLPPKHRLNIEVQAGLLAITGTRLQQDNQTRLTTNNMEPMLGFASKGSLLPIELAQGLPVQSLNVNEVDVDFFRIHDTSVPGFIARHDSSGFSVWNNDDLQAMGRLVYSGRFDLQGEDNVQQRSLLPVNDIEALQQPGVYFAVMRQAGNFAYTQPATLFTLSDIGLSAHRSAQALDLFALGIADGKSLTGISIQLLDARGQLLDEGSTDHKGHLQLPLHKDATLALARSGRQTSFLPLKRGALDLSEFAGLDGAAQRPMQLFVFGPRDLYRPGETVLLNALLRDADGQPLPEQPVQARILTPDGQELRSFAWQPQETGFYQYRLQLADSAPTGRWQLVVDLDGSQGINQVRHEFQVEDFMPERMALELSGSTQPLTPDAALDIQVEGRFLYGAPAAGSEVQGQLFVRPLREALPVLPGYQFGSVTEKLPTQSLDFKAVLTDDKGHANLQMKSQWDEARSPLELVARVSLMESGGRPITRRHLQAVWPASQLVGIRGHYTSDNRVDENSLASFSLVLANAAGELQAADNLQVRLIRERRDYYWSYSAETGWRSRYSEKNLTLQQRQISLDGKTPAQIEFPVQWGSYRIEVENPQTGLVSSERFWAGYRWQDSSEDGGVRPDQVRLKLDRAAYRNGETAKVRIEAPHAGSGYVLVESADGPLWWQNIEVPADGLDIRIPVDKDWKRHDLYVTALVVRSGAHNAEQTAKRAVGVLHLPLDRSKHALQLELEAPDSTRPGREQLVRIKVRDADGKVPAGSRVLLSAVDVGVLNITGFKTPDPLDSFFGRKAYAVDQLDVYGQLIDAGKAGLARLRFGGDAALEQGGDRPKSHVQIVAWQSDVLTVDADGYAETRLPLPEFNGQLRLMAQAWDDDRFASSEQLMTVAAPLVAELAMPRFLARGDDSQLMLELHNLTDQPQSLQLKLDTGDLLELSDTLPDTLTLAAGQRQRLPLPVRAIATGTSQLALRVDGLQLPDETLPALQRQWQLDVRSPWPDQSRRVTRLLQPGEHWSSADDWLDGWLPGSTRARLTLSTQPMTSLATLVRSLYEYPYGCSEQTASRLLPLLYLPAERLSELLDKPVSTEQRRQLLQSGIEHLLSMQRPDGSFAMWDANGEEIPWNTVLATDFLQQASRQGLEVSAARLDKARERLLRYVREGYLVSYQYTDDVAHSRLATQSYAAYVLSQQQPVPLSALRTLYNRAADAKTPLALVHLAVALDKSGDGQRSQQLLQKAGLFQRDRHLWVQDYGSPLSDLAWQIHALNSNGLLPDTQLGPRLEQLVDAIHGKRWLSTQENAAAFMALHSAGLGSSEPWQASLQTASRVLELSAKQPSRNLGSADLRQPLTVTNDSEHALYQVLNARGNPEHYSPQPDNVLKVGRDYFNLDGSPAQLGQLASGDLLLVRLQISASETVRDALVVDLLPAGFELENQNLGESSVLLSDVSTFKGWQTQMQETRIAMQSWLDDRYVAAVEAGPWQATTLLYLVRAVTPGEYQLPPVQVQSMYRPDWQAEYRGDDDRVVIR</sequence>
<dbReference type="InterPro" id="IPR041462">
    <property type="entry name" value="Bact_A2M_MG6"/>
</dbReference>
<dbReference type="InterPro" id="IPR021868">
    <property type="entry name" value="Alpha_2_Macroglob_MG3"/>
</dbReference>
<dbReference type="Gene3D" id="1.50.10.20">
    <property type="match status" value="1"/>
</dbReference>
<organism evidence="6 7">
    <name type="scientific">Thiopseudomonas denitrificans</name>
    <dbReference type="NCBI Taxonomy" id="1501432"/>
    <lineage>
        <taxon>Bacteria</taxon>
        <taxon>Pseudomonadati</taxon>
        <taxon>Pseudomonadota</taxon>
        <taxon>Gammaproteobacteria</taxon>
        <taxon>Pseudomonadales</taxon>
        <taxon>Pseudomonadaceae</taxon>
        <taxon>Thiopseudomonas</taxon>
    </lineage>
</organism>
<evidence type="ECO:0000313" key="7">
    <source>
        <dbReference type="Proteomes" id="UP000294575"/>
    </source>
</evidence>
<keyword evidence="7" id="KW-1185">Reference proteome</keyword>
<dbReference type="InterPro" id="IPR041203">
    <property type="entry name" value="Bact_A2M_MG5"/>
</dbReference>
<dbReference type="InterPro" id="IPR026284">
    <property type="entry name" value="A2MG_proteobact"/>
</dbReference>
<evidence type="ECO:0000256" key="1">
    <source>
        <dbReference type="ARBA" id="ARBA00010556"/>
    </source>
</evidence>
<keyword evidence="3" id="KW-0472">Membrane</keyword>
<gene>
    <name evidence="6" type="ORF">DFQ45_10811</name>
</gene>
<dbReference type="SUPFAM" id="SSF48239">
    <property type="entry name" value="Terpenoid cyclases/Protein prenyltransferases"/>
    <property type="match status" value="1"/>
</dbReference>
<dbReference type="InterPro" id="IPR011626">
    <property type="entry name" value="Alpha-macroglobulin_TED"/>
</dbReference>
<proteinExistence type="inferred from homology"/>
<dbReference type="Gene3D" id="2.60.40.1930">
    <property type="match status" value="1"/>
</dbReference>
<feature type="domain" description="Alpha-2-macroglobulin" evidence="5">
    <location>
        <begin position="965"/>
        <end position="1054"/>
    </location>
</feature>
<keyword evidence="2" id="KW-0732">Signal</keyword>
<evidence type="ECO:0000259" key="4">
    <source>
        <dbReference type="SMART" id="SM01359"/>
    </source>
</evidence>
<evidence type="ECO:0000313" key="6">
    <source>
        <dbReference type="EMBL" id="TDQ37231.1"/>
    </source>
</evidence>
<feature type="domain" description="Alpha-2-macroglobulin bait region" evidence="4">
    <location>
        <begin position="755"/>
        <end position="903"/>
    </location>
</feature>
<dbReference type="InterPro" id="IPR040639">
    <property type="entry name" value="A2MG_MG1"/>
</dbReference>
<dbReference type="Pfam" id="PF17970">
    <property type="entry name" value="bMG1"/>
    <property type="match status" value="1"/>
</dbReference>
<keyword evidence="3" id="KW-0646">Protease inhibitor</keyword>